<dbReference type="HOGENOM" id="CLU_021802_2_0_2"/>
<feature type="domain" description="Peptidase M20 dimerisation" evidence="12">
    <location>
        <begin position="191"/>
        <end position="301"/>
    </location>
</feature>
<dbReference type="Pfam" id="PF07687">
    <property type="entry name" value="M20_dimer"/>
    <property type="match status" value="1"/>
</dbReference>
<dbReference type="NCBIfam" id="TIGR01910">
    <property type="entry name" value="DapE-ArgE"/>
    <property type="match status" value="1"/>
</dbReference>
<keyword evidence="7" id="KW-0479">Metal-binding</keyword>
<protein>
    <recommendedName>
        <fullName evidence="6">Probable succinyl-diaminopimelate desuccinylase</fullName>
        <ecNumber evidence="5">3.5.1.18</ecNumber>
    </recommendedName>
</protein>
<dbReference type="InterPro" id="IPR050072">
    <property type="entry name" value="Peptidase_M20A"/>
</dbReference>
<dbReference type="InterPro" id="IPR002933">
    <property type="entry name" value="Peptidase_M20"/>
</dbReference>
<evidence type="ECO:0000256" key="8">
    <source>
        <dbReference type="ARBA" id="ARBA00022801"/>
    </source>
</evidence>
<dbReference type="PANTHER" id="PTHR43808:SF32">
    <property type="entry name" value="ARGE_DAPE-RELATED DEACYLASE"/>
    <property type="match status" value="1"/>
</dbReference>
<evidence type="ECO:0000313" key="14">
    <source>
        <dbReference type="Proteomes" id="UP000002307"/>
    </source>
</evidence>
<dbReference type="GO" id="GO:0046872">
    <property type="term" value="F:metal ion binding"/>
    <property type="evidence" value="ECO:0007669"/>
    <property type="project" value="UniProtKB-KW"/>
</dbReference>
<dbReference type="EMBL" id="CP001401">
    <property type="protein sequence ID" value="ACP54564.1"/>
    <property type="molecule type" value="Genomic_DNA"/>
</dbReference>
<dbReference type="PROSITE" id="PS00758">
    <property type="entry name" value="ARGE_DAPE_CPG2_1"/>
    <property type="match status" value="1"/>
</dbReference>
<dbReference type="PANTHER" id="PTHR43808">
    <property type="entry name" value="ACETYLORNITHINE DEACETYLASE"/>
    <property type="match status" value="1"/>
</dbReference>
<dbReference type="AlphaFoldDB" id="C3N2S6"/>
<dbReference type="Pfam" id="PF01546">
    <property type="entry name" value="Peptidase_M20"/>
    <property type="match status" value="1"/>
</dbReference>
<dbReference type="KEGG" id="sim:M1627_0596"/>
<comment type="catalytic activity">
    <reaction evidence="11">
        <text>N-succinyl-(2S,6S)-2,6-diaminopimelate + H2O = (2S,6S)-2,6-diaminopimelate + succinate</text>
        <dbReference type="Rhea" id="RHEA:22608"/>
        <dbReference type="ChEBI" id="CHEBI:15377"/>
        <dbReference type="ChEBI" id="CHEBI:30031"/>
        <dbReference type="ChEBI" id="CHEBI:57609"/>
        <dbReference type="ChEBI" id="CHEBI:58087"/>
        <dbReference type="EC" id="3.5.1.18"/>
    </reaction>
</comment>
<evidence type="ECO:0000256" key="2">
    <source>
        <dbReference type="ARBA" id="ARBA00001947"/>
    </source>
</evidence>
<accession>C3N2S6</accession>
<keyword evidence="8" id="KW-0378">Hydrolase</keyword>
<gene>
    <name evidence="13" type="ordered locus">M1627_0596</name>
</gene>
<evidence type="ECO:0000256" key="11">
    <source>
        <dbReference type="ARBA" id="ARBA00051301"/>
    </source>
</evidence>
<dbReference type="GO" id="GO:0009014">
    <property type="term" value="F:succinyl-diaminopimelate desuccinylase activity"/>
    <property type="evidence" value="ECO:0007669"/>
    <property type="project" value="UniProtKB-EC"/>
</dbReference>
<dbReference type="GO" id="GO:0009089">
    <property type="term" value="P:lysine biosynthetic process via diaminopimelate"/>
    <property type="evidence" value="ECO:0007669"/>
    <property type="project" value="UniProtKB-UniPathway"/>
</dbReference>
<dbReference type="GeneID" id="84049401"/>
<keyword evidence="10" id="KW-0170">Cobalt</keyword>
<dbReference type="InterPro" id="IPR011650">
    <property type="entry name" value="Peptidase_M20_dimer"/>
</dbReference>
<dbReference type="Gene3D" id="3.40.630.10">
    <property type="entry name" value="Zn peptidases"/>
    <property type="match status" value="2"/>
</dbReference>
<name>C3N2S6_SACI3</name>
<evidence type="ECO:0000256" key="3">
    <source>
        <dbReference type="ARBA" id="ARBA00005130"/>
    </source>
</evidence>
<dbReference type="SUPFAM" id="SSF55031">
    <property type="entry name" value="Bacterial exopeptidase dimerisation domain"/>
    <property type="match status" value="1"/>
</dbReference>
<evidence type="ECO:0000256" key="6">
    <source>
        <dbReference type="ARBA" id="ARBA00016853"/>
    </source>
</evidence>
<dbReference type="InterPro" id="IPR010182">
    <property type="entry name" value="ArgE/DapE"/>
</dbReference>
<evidence type="ECO:0000256" key="1">
    <source>
        <dbReference type="ARBA" id="ARBA00001941"/>
    </source>
</evidence>
<evidence type="ECO:0000256" key="10">
    <source>
        <dbReference type="ARBA" id="ARBA00023285"/>
    </source>
</evidence>
<dbReference type="InterPro" id="IPR036264">
    <property type="entry name" value="Bact_exopeptidase_dim_dom"/>
</dbReference>
<dbReference type="SUPFAM" id="SSF53187">
    <property type="entry name" value="Zn-dependent exopeptidases"/>
    <property type="match status" value="1"/>
</dbReference>
<evidence type="ECO:0000259" key="12">
    <source>
        <dbReference type="Pfam" id="PF07687"/>
    </source>
</evidence>
<dbReference type="Gene3D" id="3.30.70.360">
    <property type="match status" value="1"/>
</dbReference>
<comment type="cofactor">
    <cofactor evidence="1">
        <name>Co(2+)</name>
        <dbReference type="ChEBI" id="CHEBI:48828"/>
    </cofactor>
</comment>
<evidence type="ECO:0000256" key="9">
    <source>
        <dbReference type="ARBA" id="ARBA00022833"/>
    </source>
</evidence>
<evidence type="ECO:0000256" key="4">
    <source>
        <dbReference type="ARBA" id="ARBA00006247"/>
    </source>
</evidence>
<organism evidence="13 14">
    <name type="scientific">Saccharolobus islandicus (strain M.16.27)</name>
    <name type="common">Sulfolobus islandicus</name>
    <dbReference type="NCBI Taxonomy" id="427318"/>
    <lineage>
        <taxon>Archaea</taxon>
        <taxon>Thermoproteota</taxon>
        <taxon>Thermoprotei</taxon>
        <taxon>Sulfolobales</taxon>
        <taxon>Sulfolobaceae</taxon>
        <taxon>Saccharolobus</taxon>
    </lineage>
</organism>
<comment type="cofactor">
    <cofactor evidence="2">
        <name>Zn(2+)</name>
        <dbReference type="ChEBI" id="CHEBI:29105"/>
    </cofactor>
</comment>
<evidence type="ECO:0000256" key="5">
    <source>
        <dbReference type="ARBA" id="ARBA00011921"/>
    </source>
</evidence>
<dbReference type="Proteomes" id="UP000002307">
    <property type="component" value="Chromosome"/>
</dbReference>
<keyword evidence="9" id="KW-0862">Zinc</keyword>
<dbReference type="EC" id="3.5.1.18" evidence="5"/>
<comment type="pathway">
    <text evidence="3">Amino-acid biosynthesis; L-lysine biosynthesis via DAP pathway; LL-2,6-diaminopimelate from (S)-tetrahydrodipicolinate (succinylase route): step 3/3.</text>
</comment>
<evidence type="ECO:0000313" key="13">
    <source>
        <dbReference type="EMBL" id="ACP54564.1"/>
    </source>
</evidence>
<sequence>MILDEIVEASKDEIVEFLKQLIRIPTENPPGLNYDKIISVLRDKLEEFGYKTEIIEGNKEFVKFGNGNRPNLVGYLGNGNVRIAFNGHYDVVPAGEGWSINPYEGIEKDGKVYGRGASDMKSGIVAQIYAVEMLKRAKLLPSNVKIIQTIVPDEETVGNKNAGTYCLREIYKKNADYVIFTEPTGPDNICNGHRGAIWAVVKVYGKKSHGGFPQLGIDAVKAVAIMIERLYSSLSNITSKYNIVPEAGKKPSILVGTVKCGTWVNTVADYCEFSIVRRLIPEERIDEVRESILQLLREVSSETGVKFDYDEFYAVDTVVSEDGRLIDALRKAIREVRRVDPNVVLSAGTFDIRFTVSEGIKSINYGPGRIELAHSTDEFVYVKDLLDSIKALGRVLLEVAKGS</sequence>
<comment type="similarity">
    <text evidence="4">Belongs to the peptidase M20A family.</text>
</comment>
<dbReference type="RefSeq" id="WP_012718499.1">
    <property type="nucleotide sequence ID" value="NC_012632.1"/>
</dbReference>
<reference evidence="13 14" key="1">
    <citation type="journal article" date="2009" name="Proc. Natl. Acad. Sci. U.S.A.">
        <title>Biogeography of the Sulfolobus islandicus pan-genome.</title>
        <authorList>
            <person name="Reno M.L."/>
            <person name="Held N.L."/>
            <person name="Fields C.J."/>
            <person name="Burke P.V."/>
            <person name="Whitaker R.J."/>
        </authorList>
    </citation>
    <scope>NUCLEOTIDE SEQUENCE [LARGE SCALE GENOMIC DNA]</scope>
    <source>
        <strain evidence="13 14">M.16.27</strain>
    </source>
</reference>
<proteinExistence type="inferred from homology"/>
<evidence type="ECO:0000256" key="7">
    <source>
        <dbReference type="ARBA" id="ARBA00022723"/>
    </source>
</evidence>
<dbReference type="InterPro" id="IPR001261">
    <property type="entry name" value="ArgE/DapE_CS"/>
</dbReference>
<dbReference type="UniPathway" id="UPA00034">
    <property type="reaction ID" value="UER00021"/>
</dbReference>
<dbReference type="NCBIfam" id="NF006398">
    <property type="entry name" value="PRK08651.1-1"/>
    <property type="match status" value="1"/>
</dbReference>